<dbReference type="GO" id="GO:0030544">
    <property type="term" value="F:Hsp70 protein binding"/>
    <property type="evidence" value="ECO:0007669"/>
    <property type="project" value="TreeGrafter"/>
</dbReference>
<dbReference type="GeneID" id="9682741"/>
<keyword evidence="3" id="KW-1185">Reference proteome</keyword>
<proteinExistence type="predicted"/>
<feature type="compositionally biased region" description="Low complexity" evidence="1">
    <location>
        <begin position="21"/>
        <end position="30"/>
    </location>
</feature>
<dbReference type="PANTHER" id="PTHR21207:SF2">
    <property type="entry name" value="PARKIN COREGULATED GENE PROTEIN"/>
    <property type="match status" value="1"/>
</dbReference>
<accession>C1MLY5</accession>
<evidence type="ECO:0000313" key="3">
    <source>
        <dbReference type="Proteomes" id="UP000001876"/>
    </source>
</evidence>
<dbReference type="GO" id="GO:0051879">
    <property type="term" value="F:Hsp90 protein binding"/>
    <property type="evidence" value="ECO:0007669"/>
    <property type="project" value="TreeGrafter"/>
</dbReference>
<feature type="region of interest" description="Disordered" evidence="1">
    <location>
        <begin position="1"/>
        <end position="93"/>
    </location>
</feature>
<feature type="compositionally biased region" description="Low complexity" evidence="1">
    <location>
        <begin position="76"/>
        <end position="93"/>
    </location>
</feature>
<dbReference type="PANTHER" id="PTHR21207">
    <property type="entry name" value="PARKIN COREGULATED GENE PROTEIN PARK2 COREGULATED"/>
    <property type="match status" value="1"/>
</dbReference>
<dbReference type="OrthoDB" id="10258089at2759"/>
<name>C1MLY5_MICPC</name>
<sequence>MSTHNVTGRGSRSSPSEGTKRSSTSASARALNKTGGASSTRDASPLGTNGASATRSSARSAGGAPAKPPSQISQVFSHTGRSSSFASTSSSVGAGPDRLCAATELAARFCVHCRGAHVAGGVKHKAYYTVQDRFKALSMDVTDLARMYKAATLPAEKDSGAFGGTDCLRWKTTGGPEDPEFDLERWLPLFVDGARETKEPLRLLGVQGSKQMLRLPSERIIPLVPSLVAPLRRGLNTMDPISVAAMLDILRFLLTRHEGACDALLKCDGFRRMLPATNLMLNNKTRVRVGYDNKRIGGDQQMLKDFIREVLLLMCKQGGDKGRALIRSYMPSFFE</sequence>
<dbReference type="eggNOG" id="KOG3961">
    <property type="taxonomic scope" value="Eukaryota"/>
</dbReference>
<evidence type="ECO:0000256" key="1">
    <source>
        <dbReference type="SAM" id="MobiDB-lite"/>
    </source>
</evidence>
<dbReference type="OMA" id="RFCVHCR"/>
<dbReference type="EMBL" id="GG663737">
    <property type="protein sequence ID" value="EEH58489.1"/>
    <property type="molecule type" value="Genomic_DNA"/>
</dbReference>
<feature type="compositionally biased region" description="Polar residues" evidence="1">
    <location>
        <begin position="35"/>
        <end position="49"/>
    </location>
</feature>
<dbReference type="KEGG" id="mpp:MICPUCDRAFT_62305"/>
<dbReference type="InterPro" id="IPR019399">
    <property type="entry name" value="Parkin_co-regulated_protein"/>
</dbReference>
<organism evidence="3">
    <name type="scientific">Micromonas pusilla (strain CCMP1545)</name>
    <name type="common">Picoplanktonic green alga</name>
    <dbReference type="NCBI Taxonomy" id="564608"/>
    <lineage>
        <taxon>Eukaryota</taxon>
        <taxon>Viridiplantae</taxon>
        <taxon>Chlorophyta</taxon>
        <taxon>Mamiellophyceae</taxon>
        <taxon>Mamiellales</taxon>
        <taxon>Mamiellaceae</taxon>
        <taxon>Micromonas</taxon>
    </lineage>
</organism>
<protein>
    <submittedName>
        <fullName evidence="2">Predicted protein</fullName>
    </submittedName>
</protein>
<evidence type="ECO:0000313" key="2">
    <source>
        <dbReference type="EMBL" id="EEH58489.1"/>
    </source>
</evidence>
<gene>
    <name evidence="2" type="ORF">MICPUCDRAFT_62305</name>
</gene>
<dbReference type="Pfam" id="PF10274">
    <property type="entry name" value="ParcG"/>
    <property type="match status" value="1"/>
</dbReference>
<dbReference type="Proteomes" id="UP000001876">
    <property type="component" value="Unassembled WGS sequence"/>
</dbReference>
<reference evidence="2 3" key="1">
    <citation type="journal article" date="2009" name="Science">
        <title>Green evolution and dynamic adaptations revealed by genomes of the marine picoeukaryotes Micromonas.</title>
        <authorList>
            <person name="Worden A.Z."/>
            <person name="Lee J.H."/>
            <person name="Mock T."/>
            <person name="Rouze P."/>
            <person name="Simmons M.P."/>
            <person name="Aerts A.L."/>
            <person name="Allen A.E."/>
            <person name="Cuvelier M.L."/>
            <person name="Derelle E."/>
            <person name="Everett M.V."/>
            <person name="Foulon E."/>
            <person name="Grimwood J."/>
            <person name="Gundlach H."/>
            <person name="Henrissat B."/>
            <person name="Napoli C."/>
            <person name="McDonald S.M."/>
            <person name="Parker M.S."/>
            <person name="Rombauts S."/>
            <person name="Salamov A."/>
            <person name="Von Dassow P."/>
            <person name="Badger J.H."/>
            <person name="Coutinho P.M."/>
            <person name="Demir E."/>
            <person name="Dubchak I."/>
            <person name="Gentemann C."/>
            <person name="Eikrem W."/>
            <person name="Gready J.E."/>
            <person name="John U."/>
            <person name="Lanier W."/>
            <person name="Lindquist E.A."/>
            <person name="Lucas S."/>
            <person name="Mayer K.F."/>
            <person name="Moreau H."/>
            <person name="Not F."/>
            <person name="Otillar R."/>
            <person name="Panaud O."/>
            <person name="Pangilinan J."/>
            <person name="Paulsen I."/>
            <person name="Piegu B."/>
            <person name="Poliakov A."/>
            <person name="Robbens S."/>
            <person name="Schmutz J."/>
            <person name="Toulza E."/>
            <person name="Wyss T."/>
            <person name="Zelensky A."/>
            <person name="Zhou K."/>
            <person name="Armbrust E.V."/>
            <person name="Bhattacharya D."/>
            <person name="Goodenough U.W."/>
            <person name="Van de Peer Y."/>
            <person name="Grigoriev I.V."/>
        </authorList>
    </citation>
    <scope>NUCLEOTIDE SEQUENCE [LARGE SCALE GENOMIC DNA]</scope>
    <source>
        <strain evidence="2 3">CCMP1545</strain>
    </source>
</reference>
<dbReference type="AlphaFoldDB" id="C1MLY5"/>
<feature type="compositionally biased region" description="Polar residues" evidence="1">
    <location>
        <begin position="1"/>
        <end position="17"/>
    </location>
</feature>
<dbReference type="STRING" id="564608.C1MLY5"/>
<dbReference type="RefSeq" id="XP_003056844.1">
    <property type="nucleotide sequence ID" value="XM_003056798.1"/>
</dbReference>
<feature type="compositionally biased region" description="Low complexity" evidence="1">
    <location>
        <begin position="50"/>
        <end position="65"/>
    </location>
</feature>